<dbReference type="OrthoDB" id="8559696at2"/>
<gene>
    <name evidence="3" type="ORF">F7Q92_16830</name>
</gene>
<keyword evidence="1" id="KW-0175">Coiled coil</keyword>
<evidence type="ECO:0000256" key="2">
    <source>
        <dbReference type="SAM" id="MobiDB-lite"/>
    </source>
</evidence>
<dbReference type="Proteomes" id="UP000430120">
    <property type="component" value="Unassembled WGS sequence"/>
</dbReference>
<dbReference type="EMBL" id="VZPB01000049">
    <property type="protein sequence ID" value="KAB0577399.1"/>
    <property type="molecule type" value="Genomic_DNA"/>
</dbReference>
<protein>
    <recommendedName>
        <fullName evidence="5">Chemotaxis protein CheZ</fullName>
    </recommendedName>
</protein>
<feature type="coiled-coil region" evidence="1">
    <location>
        <begin position="21"/>
        <end position="48"/>
    </location>
</feature>
<evidence type="ECO:0000313" key="3">
    <source>
        <dbReference type="EMBL" id="KAB0577399.1"/>
    </source>
</evidence>
<reference evidence="3 4" key="1">
    <citation type="submission" date="2019-09" db="EMBL/GenBank/DDBJ databases">
        <title>Draft genome sequences of 48 bacterial type strains from the CCUG.</title>
        <authorList>
            <person name="Tunovic T."/>
            <person name="Pineiro-Iglesias B."/>
            <person name="Unosson C."/>
            <person name="Inganas E."/>
            <person name="Ohlen M."/>
            <person name="Cardew S."/>
            <person name="Jensie-Markopoulos S."/>
            <person name="Salva-Serra F."/>
            <person name="Jaen-Luchoro D."/>
            <person name="Karlsson R."/>
            <person name="Svensson-Stadler L."/>
            <person name="Chun J."/>
            <person name="Moore E."/>
        </authorList>
    </citation>
    <scope>NUCLEOTIDE SEQUENCE [LARGE SCALE GENOMIC DNA]</scope>
    <source>
        <strain evidence="3 4">CCUG 30977</strain>
    </source>
</reference>
<organism evidence="3 4">
    <name type="scientific">Ideonella dechloratans</name>
    <dbReference type="NCBI Taxonomy" id="36863"/>
    <lineage>
        <taxon>Bacteria</taxon>
        <taxon>Pseudomonadati</taxon>
        <taxon>Pseudomonadota</taxon>
        <taxon>Betaproteobacteria</taxon>
        <taxon>Burkholderiales</taxon>
        <taxon>Sphaerotilaceae</taxon>
        <taxon>Ideonella</taxon>
    </lineage>
</organism>
<name>A0A643F8N0_IDEDE</name>
<evidence type="ECO:0008006" key="5">
    <source>
        <dbReference type="Google" id="ProtNLM"/>
    </source>
</evidence>
<keyword evidence="4" id="KW-1185">Reference proteome</keyword>
<comment type="caution">
    <text evidence="3">The sequence shown here is derived from an EMBL/GenBank/DDBJ whole genome shotgun (WGS) entry which is preliminary data.</text>
</comment>
<accession>A0A643F8N0</accession>
<proteinExistence type="predicted"/>
<evidence type="ECO:0000313" key="4">
    <source>
        <dbReference type="Proteomes" id="UP000430120"/>
    </source>
</evidence>
<dbReference type="AlphaFoldDB" id="A0A643F8N0"/>
<feature type="region of interest" description="Disordered" evidence="2">
    <location>
        <begin position="119"/>
        <end position="155"/>
    </location>
</feature>
<evidence type="ECO:0000256" key="1">
    <source>
        <dbReference type="SAM" id="Coils"/>
    </source>
</evidence>
<sequence length="155" mass="16665">MPMTEPQAAASGGMPLPLLAAADLQDHLMVASNDLERLQRLLDDASETLSSHFYAATAQLNDTLRLLSTLPDIDHGALHTAMQDLAGAITALQFHDMATQLIAHTQKRLRSCADRIARDAMGDDDEDGSTIVEDGPGRPNPVTQDEMDAGSIELF</sequence>